<dbReference type="OrthoDB" id="3786627at2759"/>
<feature type="region of interest" description="Disordered" evidence="1">
    <location>
        <begin position="68"/>
        <end position="99"/>
    </location>
</feature>
<evidence type="ECO:0000256" key="1">
    <source>
        <dbReference type="SAM" id="MobiDB-lite"/>
    </source>
</evidence>
<reference evidence="2" key="1">
    <citation type="journal article" date="2020" name="Stud. Mycol.">
        <title>101 Dothideomycetes genomes: a test case for predicting lifestyles and emergence of pathogens.</title>
        <authorList>
            <person name="Haridas S."/>
            <person name="Albert R."/>
            <person name="Binder M."/>
            <person name="Bloem J."/>
            <person name="Labutti K."/>
            <person name="Salamov A."/>
            <person name="Andreopoulos B."/>
            <person name="Baker S."/>
            <person name="Barry K."/>
            <person name="Bills G."/>
            <person name="Bluhm B."/>
            <person name="Cannon C."/>
            <person name="Castanera R."/>
            <person name="Culley D."/>
            <person name="Daum C."/>
            <person name="Ezra D."/>
            <person name="Gonzalez J."/>
            <person name="Henrissat B."/>
            <person name="Kuo A."/>
            <person name="Liang C."/>
            <person name="Lipzen A."/>
            <person name="Lutzoni F."/>
            <person name="Magnuson J."/>
            <person name="Mondo S."/>
            <person name="Nolan M."/>
            <person name="Ohm R."/>
            <person name="Pangilinan J."/>
            <person name="Park H.-J."/>
            <person name="Ramirez L."/>
            <person name="Alfaro M."/>
            <person name="Sun H."/>
            <person name="Tritt A."/>
            <person name="Yoshinaga Y."/>
            <person name="Zwiers L.-H."/>
            <person name="Turgeon B."/>
            <person name="Goodwin S."/>
            <person name="Spatafora J."/>
            <person name="Crous P."/>
            <person name="Grigoriev I."/>
        </authorList>
    </citation>
    <scope>NUCLEOTIDE SEQUENCE</scope>
    <source>
        <strain evidence="2">CBS 279.74</strain>
    </source>
</reference>
<feature type="region of interest" description="Disordered" evidence="1">
    <location>
        <begin position="1"/>
        <end position="22"/>
    </location>
</feature>
<dbReference type="Proteomes" id="UP000799428">
    <property type="component" value="Unassembled WGS sequence"/>
</dbReference>
<gene>
    <name evidence="2" type="ORF">K504DRAFT_499881</name>
</gene>
<accession>A0A6G1KKB8</accession>
<dbReference type="EMBL" id="MU005766">
    <property type="protein sequence ID" value="KAF2712807.1"/>
    <property type="molecule type" value="Genomic_DNA"/>
</dbReference>
<keyword evidence="3" id="KW-1185">Reference proteome</keyword>
<sequence>MHFREVEYRTGPFHGSRDVGGAEDGHDPLILLNPRHNQSQFLPRQSHKVDQMGPRDSLRDAMKLRLHRKAHEAQQQRDTEARQAEYKADREYATTSRQSCRDDTMNRINSATYKELSKMELSGTGLAKGITFVASTTNLDTAVRSPSEAYVSDVRNDYGVYTRLLHQTRIMCESNLETIETTLDLLNAMEGMSPHVKQLRKQMVDKQKWANAKRDSIWQLEKLEYERQEDHGDELMTAQYKESLGRLGRHHAL</sequence>
<dbReference type="AlphaFoldDB" id="A0A6G1KKB8"/>
<name>A0A6G1KKB8_9PLEO</name>
<proteinExistence type="predicted"/>
<protein>
    <submittedName>
        <fullName evidence="2">Uncharacterized protein</fullName>
    </submittedName>
</protein>
<organism evidence="2 3">
    <name type="scientific">Pleomassaria siparia CBS 279.74</name>
    <dbReference type="NCBI Taxonomy" id="1314801"/>
    <lineage>
        <taxon>Eukaryota</taxon>
        <taxon>Fungi</taxon>
        <taxon>Dikarya</taxon>
        <taxon>Ascomycota</taxon>
        <taxon>Pezizomycotina</taxon>
        <taxon>Dothideomycetes</taxon>
        <taxon>Pleosporomycetidae</taxon>
        <taxon>Pleosporales</taxon>
        <taxon>Pleomassariaceae</taxon>
        <taxon>Pleomassaria</taxon>
    </lineage>
</organism>
<feature type="compositionally biased region" description="Basic and acidic residues" evidence="1">
    <location>
        <begin position="71"/>
        <end position="92"/>
    </location>
</feature>
<evidence type="ECO:0000313" key="2">
    <source>
        <dbReference type="EMBL" id="KAF2712807.1"/>
    </source>
</evidence>
<evidence type="ECO:0000313" key="3">
    <source>
        <dbReference type="Proteomes" id="UP000799428"/>
    </source>
</evidence>